<evidence type="ECO:0000313" key="1">
    <source>
        <dbReference type="EMBL" id="CAB5218988.1"/>
    </source>
</evidence>
<dbReference type="EMBL" id="LR798274">
    <property type="protein sequence ID" value="CAB5218988.1"/>
    <property type="molecule type" value="Genomic_DNA"/>
</dbReference>
<reference evidence="1" key="1">
    <citation type="submission" date="2020-05" db="EMBL/GenBank/DDBJ databases">
        <authorList>
            <person name="Chiriac C."/>
            <person name="Salcher M."/>
            <person name="Ghai R."/>
            <person name="Kavagutti S V."/>
        </authorList>
    </citation>
    <scope>NUCLEOTIDE SEQUENCE</scope>
</reference>
<sequence>MASYKILVDNSSLGALGATVTDDDIANAPADVDLLVASGIVAPVTKTKDKE</sequence>
<protein>
    <submittedName>
        <fullName evidence="1">Uncharacterized protein</fullName>
    </submittedName>
</protein>
<accession>A0A6J7WQ97</accession>
<name>A0A6J7WQ97_9CAUD</name>
<organism evidence="1">
    <name type="scientific">uncultured Caudovirales phage</name>
    <dbReference type="NCBI Taxonomy" id="2100421"/>
    <lineage>
        <taxon>Viruses</taxon>
        <taxon>Duplodnaviria</taxon>
        <taxon>Heunggongvirae</taxon>
        <taxon>Uroviricota</taxon>
        <taxon>Caudoviricetes</taxon>
        <taxon>Peduoviridae</taxon>
        <taxon>Maltschvirus</taxon>
        <taxon>Maltschvirus maltsch</taxon>
    </lineage>
</organism>
<gene>
    <name evidence="1" type="ORF">UFOVP227_17</name>
</gene>
<proteinExistence type="predicted"/>